<dbReference type="Pfam" id="PF01029">
    <property type="entry name" value="NusB"/>
    <property type="match status" value="1"/>
</dbReference>
<evidence type="ECO:0000256" key="9">
    <source>
        <dbReference type="ARBA" id="ARBA00030399"/>
    </source>
</evidence>
<dbReference type="InterPro" id="IPR049560">
    <property type="entry name" value="MeTrfase_RsmB-F_NOP2_cat"/>
</dbReference>
<dbReference type="Pfam" id="PF22458">
    <property type="entry name" value="RsmF-B_ferredox"/>
    <property type="match status" value="1"/>
</dbReference>
<evidence type="ECO:0000259" key="13">
    <source>
        <dbReference type="PROSITE" id="PS51686"/>
    </source>
</evidence>
<comment type="caution">
    <text evidence="15">The sequence shown here is derived from an EMBL/GenBank/DDBJ whole genome shotgun (WGS) entry which is preliminary data.</text>
</comment>
<dbReference type="InterPro" id="IPR004573">
    <property type="entry name" value="rRNA_ssu_MeTfrase_B"/>
</dbReference>
<evidence type="ECO:0000313" key="15">
    <source>
        <dbReference type="EMBL" id="MBV7391763.1"/>
    </source>
</evidence>
<name>A0ABS6TFV8_9ENTE</name>
<evidence type="ECO:0000256" key="2">
    <source>
        <dbReference type="ARBA" id="ARBA00004496"/>
    </source>
</evidence>
<dbReference type="SMART" id="SM00331">
    <property type="entry name" value="PP2C_SIG"/>
    <property type="match status" value="1"/>
</dbReference>
<dbReference type="PROSITE" id="PS51686">
    <property type="entry name" value="SAM_MT_RSMB_NOP"/>
    <property type="match status" value="1"/>
</dbReference>
<feature type="binding site" evidence="12">
    <location>
        <position position="336"/>
    </location>
    <ligand>
        <name>S-adenosyl-L-methionine</name>
        <dbReference type="ChEBI" id="CHEBI:59789"/>
    </ligand>
</feature>
<organism evidence="15 16">
    <name type="scientific">Enterococcus alishanensis</name>
    <dbReference type="NCBI Taxonomy" id="1303817"/>
    <lineage>
        <taxon>Bacteria</taxon>
        <taxon>Bacillati</taxon>
        <taxon>Bacillota</taxon>
        <taxon>Bacilli</taxon>
        <taxon>Lactobacillales</taxon>
        <taxon>Enterococcaceae</taxon>
        <taxon>Enterococcus</taxon>
    </lineage>
</organism>
<evidence type="ECO:0000256" key="7">
    <source>
        <dbReference type="ARBA" id="ARBA00022691"/>
    </source>
</evidence>
<evidence type="ECO:0000256" key="5">
    <source>
        <dbReference type="ARBA" id="ARBA00022603"/>
    </source>
</evidence>
<evidence type="ECO:0000256" key="12">
    <source>
        <dbReference type="PROSITE-ProRule" id="PRU01023"/>
    </source>
</evidence>
<accession>A0ABS6TFV8</accession>
<dbReference type="NCBIfam" id="NF011494">
    <property type="entry name" value="PRK14902.1"/>
    <property type="match status" value="1"/>
</dbReference>
<dbReference type="PANTHER" id="PTHR22807:SF53">
    <property type="entry name" value="RIBOSOMAL RNA SMALL SUBUNIT METHYLTRANSFERASE B-RELATED"/>
    <property type="match status" value="1"/>
</dbReference>
<dbReference type="InterPro" id="IPR006027">
    <property type="entry name" value="NusB_RsmB_TIM44"/>
</dbReference>
<dbReference type="NCBIfam" id="TIGR00563">
    <property type="entry name" value="rsmB"/>
    <property type="match status" value="1"/>
</dbReference>
<dbReference type="InterPro" id="IPR054728">
    <property type="entry name" value="RsmB-like_ferredoxin"/>
</dbReference>
<dbReference type="EC" id="2.1.1.176" evidence="4"/>
<comment type="similarity">
    <text evidence="3 12">Belongs to the class I-like SAM-binding methyltransferase superfamily. RsmB/NOP family.</text>
</comment>
<keyword evidence="16" id="KW-1185">Reference proteome</keyword>
<feature type="binding site" evidence="12">
    <location>
        <begin position="265"/>
        <end position="271"/>
    </location>
    <ligand>
        <name>S-adenosyl-L-methionine</name>
        <dbReference type="ChEBI" id="CHEBI:59789"/>
    </ligand>
</feature>
<dbReference type="InterPro" id="IPR018314">
    <property type="entry name" value="RsmB/NOL1/NOP2-like_CS"/>
</dbReference>
<dbReference type="GO" id="GO:0008168">
    <property type="term" value="F:methyltransferase activity"/>
    <property type="evidence" value="ECO:0007669"/>
    <property type="project" value="UniProtKB-KW"/>
</dbReference>
<keyword evidence="6 12" id="KW-0808">Transferase</keyword>
<keyword evidence="7 12" id="KW-0949">S-adenosyl-L-methionine</keyword>
<sequence>MAKVPKKLLHSVRFTALEALERINHGGAYSNLLLNELIKKNQVDKRDAALLTEIVYGTLSRQISLAYFVAPFIKRAKKVEPWVNQLLQLSAYQMIYLDRVPDHAILNEAVEIAKAKGNAGIGKFVNGVLRSMQRRGFPEIEAIKDPIERLATEISMPRFLVEKFIKEIGKEETRELGLSLLEPSHVSARVDLREISREAALNKLAEEGIDAWESLVSPYGIVAEKGFLAGSELYQAGLITVQDESSMLVAPVMELEKEQKVLDACSAPGGKTTHIAALLDGTGEITALDIHAHKLKLVRENAERLHVSEQIKTIEMDAREVENRFQRESFDRILIDAPCSGLGLMRRKPDLKYQKKSADFVQLPKIQRAILDSCAPTLKVDGILVYSTCTIAPEENQQVVAGFLQDHPEFEKIDLAVNETLAEQIKDQMLTLYPQDFMTDGFFICGMKKKSRGEVPVMEIQFQSDIGKRRHTNQDYANVFTNQADLKLAILADGMGGHQAGDVASKMIVDGLGEAWSQSNISDDQTINEWFVTEIQKENETIYHEGNTNESLKGMGTTIVSAALFEDGFTLAHVGDSRAYQISEDTIVQLTDDHSLVNELVKSGEITEEMAAVHPQKNILTRSIGVFGSVEVDVSEFTYQTGDYLLLCSDGLTNMVSEEDILVTITSDLTIEEKTKSLISAANEAGGSDNITVLLIHFEKEDQS</sequence>
<evidence type="ECO:0000256" key="8">
    <source>
        <dbReference type="ARBA" id="ARBA00022884"/>
    </source>
</evidence>
<evidence type="ECO:0000256" key="3">
    <source>
        <dbReference type="ARBA" id="ARBA00007494"/>
    </source>
</evidence>
<keyword evidence="8 12" id="KW-0694">RNA-binding</keyword>
<feature type="binding site" evidence="12">
    <location>
        <position position="289"/>
    </location>
    <ligand>
        <name>S-adenosyl-L-methionine</name>
        <dbReference type="ChEBI" id="CHEBI:59789"/>
    </ligand>
</feature>
<dbReference type="CDD" id="cd02440">
    <property type="entry name" value="AdoMet_MTases"/>
    <property type="match status" value="1"/>
</dbReference>
<dbReference type="InterPro" id="IPR001932">
    <property type="entry name" value="PPM-type_phosphatase-like_dom"/>
</dbReference>
<dbReference type="Pfam" id="PF01189">
    <property type="entry name" value="Methyltr_RsmB-F"/>
    <property type="match status" value="1"/>
</dbReference>
<dbReference type="SMART" id="SM00332">
    <property type="entry name" value="PP2Cc"/>
    <property type="match status" value="1"/>
</dbReference>
<gene>
    <name evidence="15" type="primary">rsmB</name>
    <name evidence="15" type="ORF">KUA55_13830</name>
</gene>
<comment type="function">
    <text evidence="1">Specifically methylates the cytosine at position 967 (m5C967) of 16S rRNA.</text>
</comment>
<dbReference type="PROSITE" id="PS01153">
    <property type="entry name" value="NOL1_NOP2_SUN"/>
    <property type="match status" value="1"/>
</dbReference>
<feature type="binding site" evidence="12">
    <location>
        <position position="317"/>
    </location>
    <ligand>
        <name>S-adenosyl-L-methionine</name>
        <dbReference type="ChEBI" id="CHEBI:59789"/>
    </ligand>
</feature>
<dbReference type="PANTHER" id="PTHR22807">
    <property type="entry name" value="NOP2 YEAST -RELATED NOL1/NOP2/FMU SUN DOMAIN-CONTAINING"/>
    <property type="match status" value="1"/>
</dbReference>
<evidence type="ECO:0000259" key="14">
    <source>
        <dbReference type="PROSITE" id="PS51746"/>
    </source>
</evidence>
<feature type="domain" description="PPM-type phosphatase" evidence="14">
    <location>
        <begin position="459"/>
        <end position="698"/>
    </location>
</feature>
<feature type="domain" description="SAM-dependent MTase RsmB/NOP-type" evidence="13">
    <location>
        <begin position="176"/>
        <end position="450"/>
    </location>
</feature>
<dbReference type="GO" id="GO:0032259">
    <property type="term" value="P:methylation"/>
    <property type="evidence" value="ECO:0007669"/>
    <property type="project" value="UniProtKB-KW"/>
</dbReference>
<dbReference type="Proteomes" id="UP000774130">
    <property type="component" value="Unassembled WGS sequence"/>
</dbReference>
<proteinExistence type="inferred from homology"/>
<reference evidence="15 16" key="1">
    <citation type="submission" date="2021-06" db="EMBL/GenBank/DDBJ databases">
        <title>Enterococcus alishanensis sp. nov., a novel lactic acid bacterium isolated from fresh coffee beans.</title>
        <authorList>
            <person name="Chen Y.-S."/>
        </authorList>
    </citation>
    <scope>NUCLEOTIDE SEQUENCE [LARGE SCALE GENOMIC DNA]</scope>
    <source>
        <strain evidence="15 16">ALS3</strain>
    </source>
</reference>
<dbReference type="CDD" id="cd00143">
    <property type="entry name" value="PP2Cc"/>
    <property type="match status" value="1"/>
</dbReference>
<dbReference type="EMBL" id="JAHUZB010000006">
    <property type="protein sequence ID" value="MBV7391763.1"/>
    <property type="molecule type" value="Genomic_DNA"/>
</dbReference>
<dbReference type="Pfam" id="PF13672">
    <property type="entry name" value="PP2C_2"/>
    <property type="match status" value="1"/>
</dbReference>
<dbReference type="NCBIfam" id="NF033484">
    <property type="entry name" value="Stp1_PP2C_phos"/>
    <property type="match status" value="1"/>
</dbReference>
<evidence type="ECO:0000256" key="4">
    <source>
        <dbReference type="ARBA" id="ARBA00012140"/>
    </source>
</evidence>
<protein>
    <recommendedName>
        <fullName evidence="4">16S rRNA (cytosine(967)-C(5))-methyltransferase</fullName>
        <ecNumber evidence="4">2.1.1.176</ecNumber>
    </recommendedName>
    <alternativeName>
        <fullName evidence="9">16S rRNA m5C967 methyltransferase</fullName>
    </alternativeName>
    <alternativeName>
        <fullName evidence="10">rRNA (cytosine-C(5)-)-methyltransferase RsmB</fullName>
    </alternativeName>
</protein>
<evidence type="ECO:0000256" key="1">
    <source>
        <dbReference type="ARBA" id="ARBA00002724"/>
    </source>
</evidence>
<dbReference type="InterPro" id="IPR023267">
    <property type="entry name" value="RCMT"/>
</dbReference>
<evidence type="ECO:0000256" key="10">
    <source>
        <dbReference type="ARBA" id="ARBA00031088"/>
    </source>
</evidence>
<comment type="subcellular location">
    <subcellularLocation>
        <location evidence="2">Cytoplasm</location>
    </subcellularLocation>
</comment>
<evidence type="ECO:0000313" key="16">
    <source>
        <dbReference type="Proteomes" id="UP000774130"/>
    </source>
</evidence>
<feature type="active site" description="Nucleophile" evidence="12">
    <location>
        <position position="389"/>
    </location>
</feature>
<dbReference type="PROSITE" id="PS51746">
    <property type="entry name" value="PPM_2"/>
    <property type="match status" value="1"/>
</dbReference>
<dbReference type="InterPro" id="IPR001678">
    <property type="entry name" value="MeTrfase_RsmB-F_NOP2_dom"/>
</dbReference>
<keyword evidence="5 12" id="KW-0489">Methyltransferase</keyword>
<evidence type="ECO:0000256" key="6">
    <source>
        <dbReference type="ARBA" id="ARBA00022679"/>
    </source>
</evidence>
<evidence type="ECO:0000256" key="11">
    <source>
        <dbReference type="ARBA" id="ARBA00047283"/>
    </source>
</evidence>
<comment type="catalytic activity">
    <reaction evidence="11">
        <text>cytidine(967) in 16S rRNA + S-adenosyl-L-methionine = 5-methylcytidine(967) in 16S rRNA + S-adenosyl-L-homocysteine + H(+)</text>
        <dbReference type="Rhea" id="RHEA:42748"/>
        <dbReference type="Rhea" id="RHEA-COMP:10219"/>
        <dbReference type="Rhea" id="RHEA-COMP:10220"/>
        <dbReference type="ChEBI" id="CHEBI:15378"/>
        <dbReference type="ChEBI" id="CHEBI:57856"/>
        <dbReference type="ChEBI" id="CHEBI:59789"/>
        <dbReference type="ChEBI" id="CHEBI:74483"/>
        <dbReference type="ChEBI" id="CHEBI:82748"/>
        <dbReference type="EC" id="2.1.1.176"/>
    </reaction>
</comment>